<name>A0A317DTB4_9PROT</name>
<dbReference type="Pfam" id="PF01863">
    <property type="entry name" value="YgjP-like"/>
    <property type="match status" value="1"/>
</dbReference>
<dbReference type="RefSeq" id="WP_109908140.1">
    <property type="nucleotide sequence ID" value="NZ_QGLE01000023.1"/>
</dbReference>
<dbReference type="PANTHER" id="PTHR30399">
    <property type="entry name" value="UNCHARACTERIZED PROTEIN YGJP"/>
    <property type="match status" value="1"/>
</dbReference>
<dbReference type="CDD" id="cd07344">
    <property type="entry name" value="M48_yhfN_like"/>
    <property type="match status" value="1"/>
</dbReference>
<dbReference type="Gene3D" id="3.30.2010.10">
    <property type="entry name" value="Metalloproteases ('zincins'), catalytic domain"/>
    <property type="match status" value="1"/>
</dbReference>
<gene>
    <name evidence="2" type="ORF">DKG74_20995</name>
</gene>
<dbReference type="InterPro" id="IPR002725">
    <property type="entry name" value="YgjP-like_metallopeptidase"/>
</dbReference>
<dbReference type="Proteomes" id="UP000245461">
    <property type="component" value="Unassembled WGS sequence"/>
</dbReference>
<proteinExistence type="predicted"/>
<dbReference type="OrthoDB" id="9795402at2"/>
<dbReference type="EMBL" id="QGLE01000023">
    <property type="protein sequence ID" value="PWR17594.1"/>
    <property type="molecule type" value="Genomic_DNA"/>
</dbReference>
<dbReference type="PANTHER" id="PTHR30399:SF1">
    <property type="entry name" value="UTP PYROPHOSPHATASE"/>
    <property type="match status" value="1"/>
</dbReference>
<organism evidence="2 3">
    <name type="scientific">Zavarzinia aquatilis</name>
    <dbReference type="NCBI Taxonomy" id="2211142"/>
    <lineage>
        <taxon>Bacteria</taxon>
        <taxon>Pseudomonadati</taxon>
        <taxon>Pseudomonadota</taxon>
        <taxon>Alphaproteobacteria</taxon>
        <taxon>Rhodospirillales</taxon>
        <taxon>Zavarziniaceae</taxon>
        <taxon>Zavarzinia</taxon>
    </lineage>
</organism>
<accession>A0A317DTB4</accession>
<keyword evidence="3" id="KW-1185">Reference proteome</keyword>
<dbReference type="InterPro" id="IPR053136">
    <property type="entry name" value="UTP_pyrophosphatase-like"/>
</dbReference>
<feature type="domain" description="YgjP-like metallopeptidase" evidence="1">
    <location>
        <begin position="27"/>
        <end position="229"/>
    </location>
</feature>
<evidence type="ECO:0000313" key="3">
    <source>
        <dbReference type="Proteomes" id="UP000245461"/>
    </source>
</evidence>
<protein>
    <submittedName>
        <fullName evidence="2">M48 family peptidase</fullName>
    </submittedName>
</protein>
<evidence type="ECO:0000259" key="1">
    <source>
        <dbReference type="Pfam" id="PF01863"/>
    </source>
</evidence>
<reference evidence="2 3" key="1">
    <citation type="submission" date="2018-05" db="EMBL/GenBank/DDBJ databases">
        <title>Zavarzinia sp. HR-AS.</title>
        <authorList>
            <person name="Lee Y."/>
            <person name="Jeon C.O."/>
        </authorList>
    </citation>
    <scope>NUCLEOTIDE SEQUENCE [LARGE SCALE GENOMIC DNA]</scope>
    <source>
        <strain evidence="2 3">HR-AS</strain>
    </source>
</reference>
<comment type="caution">
    <text evidence="2">The sequence shown here is derived from an EMBL/GenBank/DDBJ whole genome shotgun (WGS) entry which is preliminary data.</text>
</comment>
<sequence length="249" mass="27726">MAAVSEIMLDIGGTSVPLEMRTSERARRLLLRVDQRREVVVLTLPTRVSKREGLSFARGNAGWIAARLASLPPRVDFVPGARVPLLGVAHELTPVAPGARRRRGAVWIEDGTIQVTGEPAHFARRVSDFLRSRARAEIAPRAERFARQTEKDIRGLTLRDPASRWGSCSPRGDLSFSWRLILAPAFVLDYVVAHEVAHLSVFSHAPRFWALVDRLVPDADEARHWLKRNGAALHRYGAPERAEDGQGED</sequence>
<evidence type="ECO:0000313" key="2">
    <source>
        <dbReference type="EMBL" id="PWR17594.1"/>
    </source>
</evidence>
<dbReference type="AlphaFoldDB" id="A0A317DTB4"/>